<dbReference type="InterPro" id="IPR036412">
    <property type="entry name" value="HAD-like_sf"/>
</dbReference>
<organism evidence="1 2">
    <name type="scientific">Eoetvoesiella caeni</name>
    <dbReference type="NCBI Taxonomy" id="645616"/>
    <lineage>
        <taxon>Bacteria</taxon>
        <taxon>Pseudomonadati</taxon>
        <taxon>Pseudomonadota</taxon>
        <taxon>Betaproteobacteria</taxon>
        <taxon>Burkholderiales</taxon>
        <taxon>Alcaligenaceae</taxon>
        <taxon>Eoetvoesiella</taxon>
    </lineage>
</organism>
<keyword evidence="2" id="KW-1185">Reference proteome</keyword>
<dbReference type="SFLD" id="SFLDG01135">
    <property type="entry name" value="C1.5.6:_HAD__Beta-PGM__Phospha"/>
    <property type="match status" value="1"/>
</dbReference>
<dbReference type="SUPFAM" id="SSF56784">
    <property type="entry name" value="HAD-like"/>
    <property type="match status" value="1"/>
</dbReference>
<dbReference type="AlphaFoldDB" id="A0A366HMN7"/>
<dbReference type="InterPro" id="IPR050155">
    <property type="entry name" value="HAD-like_hydrolase_sf"/>
</dbReference>
<dbReference type="InterPro" id="IPR041492">
    <property type="entry name" value="HAD_2"/>
</dbReference>
<accession>A0A366HMN7</accession>
<dbReference type="NCBIfam" id="TIGR01549">
    <property type="entry name" value="HAD-SF-IA-v1"/>
    <property type="match status" value="1"/>
</dbReference>
<sequence>MKRYSAVVFDWDGTLMDSTHSIASSIQGACRDLSFPVPSDSEARWVIGLSLDIALYRLVPDLTAEQYPLFLESYKEHFHKQDTQLRFFEGVPELVSGLRQKKVMLGVATGKSRAGLDRMLQAQQWHHHFDITRCADESFGKPHPGMLLDIMQSLDLQPEQVLMVGDTSHDVLMARNAGIDSLAVSYGAHDKSTLLDSQPTVMVDTVDAMRGWLDGHVVELN</sequence>
<dbReference type="RefSeq" id="WP_113931737.1">
    <property type="nucleotide sequence ID" value="NZ_JACCEU010000001.1"/>
</dbReference>
<dbReference type="InterPro" id="IPR006439">
    <property type="entry name" value="HAD-SF_hydro_IA"/>
</dbReference>
<dbReference type="PANTHER" id="PTHR43434">
    <property type="entry name" value="PHOSPHOGLYCOLATE PHOSPHATASE"/>
    <property type="match status" value="1"/>
</dbReference>
<dbReference type="SFLD" id="SFLDS00003">
    <property type="entry name" value="Haloacid_Dehalogenase"/>
    <property type="match status" value="1"/>
</dbReference>
<dbReference type="GO" id="GO:0008967">
    <property type="term" value="F:phosphoglycolate phosphatase activity"/>
    <property type="evidence" value="ECO:0007669"/>
    <property type="project" value="TreeGrafter"/>
</dbReference>
<dbReference type="GO" id="GO:0005829">
    <property type="term" value="C:cytosol"/>
    <property type="evidence" value="ECO:0007669"/>
    <property type="project" value="TreeGrafter"/>
</dbReference>
<dbReference type="Gene3D" id="3.40.50.1000">
    <property type="entry name" value="HAD superfamily/HAD-like"/>
    <property type="match status" value="1"/>
</dbReference>
<dbReference type="OrthoDB" id="9782449at2"/>
<name>A0A366HMN7_9BURK</name>
<protein>
    <submittedName>
        <fullName evidence="1">Phosphoglycolate phosphatase</fullName>
    </submittedName>
</protein>
<dbReference type="PANTHER" id="PTHR43434:SF24">
    <property type="entry name" value="HYDROLASE-RELATED"/>
    <property type="match status" value="1"/>
</dbReference>
<dbReference type="Gene3D" id="1.10.150.240">
    <property type="entry name" value="Putative phosphatase, domain 2"/>
    <property type="match status" value="1"/>
</dbReference>
<dbReference type="InterPro" id="IPR023198">
    <property type="entry name" value="PGP-like_dom2"/>
</dbReference>
<comment type="caution">
    <text evidence="1">The sequence shown here is derived from an EMBL/GenBank/DDBJ whole genome shotgun (WGS) entry which is preliminary data.</text>
</comment>
<dbReference type="Pfam" id="PF13419">
    <property type="entry name" value="HAD_2"/>
    <property type="match status" value="1"/>
</dbReference>
<gene>
    <name evidence="1" type="ORF">DFR37_101603</name>
</gene>
<dbReference type="InterPro" id="IPR023214">
    <property type="entry name" value="HAD_sf"/>
</dbReference>
<reference evidence="1 2" key="1">
    <citation type="submission" date="2018-06" db="EMBL/GenBank/DDBJ databases">
        <title>Genomic Encyclopedia of Type Strains, Phase IV (KMG-IV): sequencing the most valuable type-strain genomes for metagenomic binning, comparative biology and taxonomic classification.</title>
        <authorList>
            <person name="Goeker M."/>
        </authorList>
    </citation>
    <scope>NUCLEOTIDE SEQUENCE [LARGE SCALE GENOMIC DNA]</scope>
    <source>
        <strain evidence="1 2">DSM 25520</strain>
    </source>
</reference>
<dbReference type="EMBL" id="QNRQ01000001">
    <property type="protein sequence ID" value="RBP43471.1"/>
    <property type="molecule type" value="Genomic_DNA"/>
</dbReference>
<dbReference type="Proteomes" id="UP000253628">
    <property type="component" value="Unassembled WGS sequence"/>
</dbReference>
<dbReference type="SFLD" id="SFLDG01129">
    <property type="entry name" value="C1.5:_HAD__Beta-PGM__Phosphata"/>
    <property type="match status" value="1"/>
</dbReference>
<dbReference type="GO" id="GO:0006281">
    <property type="term" value="P:DNA repair"/>
    <property type="evidence" value="ECO:0007669"/>
    <property type="project" value="TreeGrafter"/>
</dbReference>
<evidence type="ECO:0000313" key="1">
    <source>
        <dbReference type="EMBL" id="RBP43471.1"/>
    </source>
</evidence>
<proteinExistence type="predicted"/>
<evidence type="ECO:0000313" key="2">
    <source>
        <dbReference type="Proteomes" id="UP000253628"/>
    </source>
</evidence>